<evidence type="ECO:0000313" key="2">
    <source>
        <dbReference type="WBParaSite" id="nRc.2.0.1.t22591-RA"/>
    </source>
</evidence>
<sequence length="70" mass="8106">MTLFGCQSNDVTVDLNGYYYNPLEKYQHEVPPFMETSTTIKALLSRKNNKNTVSTFLKSTELPILLRDEF</sequence>
<proteinExistence type="predicted"/>
<protein>
    <submittedName>
        <fullName evidence="2">Uncharacterized protein</fullName>
    </submittedName>
</protein>
<accession>A0A915JA84</accession>
<organism evidence="1 2">
    <name type="scientific">Romanomermis culicivorax</name>
    <name type="common">Nematode worm</name>
    <dbReference type="NCBI Taxonomy" id="13658"/>
    <lineage>
        <taxon>Eukaryota</taxon>
        <taxon>Metazoa</taxon>
        <taxon>Ecdysozoa</taxon>
        <taxon>Nematoda</taxon>
        <taxon>Enoplea</taxon>
        <taxon>Dorylaimia</taxon>
        <taxon>Mermithida</taxon>
        <taxon>Mermithoidea</taxon>
        <taxon>Mermithidae</taxon>
        <taxon>Romanomermis</taxon>
    </lineage>
</organism>
<evidence type="ECO:0000313" key="1">
    <source>
        <dbReference type="Proteomes" id="UP000887565"/>
    </source>
</evidence>
<name>A0A915JA84_ROMCU</name>
<dbReference type="Proteomes" id="UP000887565">
    <property type="component" value="Unplaced"/>
</dbReference>
<keyword evidence="1" id="KW-1185">Reference proteome</keyword>
<dbReference type="WBParaSite" id="nRc.2.0.1.t22591-RA">
    <property type="protein sequence ID" value="nRc.2.0.1.t22591-RA"/>
    <property type="gene ID" value="nRc.2.0.1.g22591"/>
</dbReference>
<reference evidence="2" key="1">
    <citation type="submission" date="2022-11" db="UniProtKB">
        <authorList>
            <consortium name="WormBaseParasite"/>
        </authorList>
    </citation>
    <scope>IDENTIFICATION</scope>
</reference>
<dbReference type="AlphaFoldDB" id="A0A915JA84"/>